<evidence type="ECO:0000313" key="2">
    <source>
        <dbReference type="Proteomes" id="UP000490060"/>
    </source>
</evidence>
<accession>A0A2I2MC24</accession>
<dbReference type="RefSeq" id="WP_172505713.1">
    <property type="nucleotide sequence ID" value="NZ_OENE01000035.1"/>
</dbReference>
<dbReference type="EMBL" id="OENE01000035">
    <property type="protein sequence ID" value="SOU89474.1"/>
    <property type="molecule type" value="Genomic_DNA"/>
</dbReference>
<dbReference type="Proteomes" id="UP000490060">
    <property type="component" value="Unassembled WGS sequence"/>
</dbReference>
<protein>
    <submittedName>
        <fullName evidence="1">Uncharacterized protein</fullName>
    </submittedName>
</protein>
<sequence>MSKIKIESIGGPTGCEVSGAFSHTEVFIAFLEDFETVNAPKKRCGPDAAVKLEDLVTITESHVFKTGCGFTQYKAIEQTVGLETNQIGDPTKSPVQENKLTLQLLGSKPELLGAKRQLKGRELIVCVPEFGSGNMRQVGSAKYAAKLTESSSKIEQASEGENTTTFVFTDKQMYDAPIYKGDIDKQPVN</sequence>
<proteinExistence type="predicted"/>
<reference evidence="1 2" key="1">
    <citation type="submission" date="2017-11" db="EMBL/GenBank/DDBJ databases">
        <authorList>
            <person name="Duchaud E."/>
        </authorList>
    </citation>
    <scope>NUCLEOTIDE SEQUENCE [LARGE SCALE GENOMIC DNA]</scope>
    <source>
        <strain evidence="1 2">TNO010</strain>
    </source>
</reference>
<evidence type="ECO:0000313" key="1">
    <source>
        <dbReference type="EMBL" id="SOU89474.1"/>
    </source>
</evidence>
<name>A0A2I2MC24_9FLAO</name>
<dbReference type="AlphaFoldDB" id="A0A2I2MC24"/>
<organism evidence="1 2">
    <name type="scientific">Tenacibaculum finnmarkense genomovar ulcerans</name>
    <dbReference type="NCBI Taxonomy" id="2781388"/>
    <lineage>
        <taxon>Bacteria</taxon>
        <taxon>Pseudomonadati</taxon>
        <taxon>Bacteroidota</taxon>
        <taxon>Flavobacteriia</taxon>
        <taxon>Flavobacteriales</taxon>
        <taxon>Flavobacteriaceae</taxon>
        <taxon>Tenacibaculum</taxon>
        <taxon>Tenacibaculum finnmarkense</taxon>
    </lineage>
</organism>
<gene>
    <name evidence="1" type="ORF">TNO010_400049</name>
</gene>